<dbReference type="EMBL" id="CM016555">
    <property type="protein sequence ID" value="TKW21761.1"/>
    <property type="molecule type" value="Genomic_DNA"/>
</dbReference>
<dbReference type="Gramene" id="TKW21761">
    <property type="protein sequence ID" value="TKW21761"/>
    <property type="gene ID" value="SEVIR_4G142500v2"/>
</dbReference>
<keyword evidence="1" id="KW-0175">Coiled coil</keyword>
<accession>A0A4U6UYE3</accession>
<keyword evidence="4" id="KW-1185">Reference proteome</keyword>
<organism evidence="3 4">
    <name type="scientific">Setaria viridis</name>
    <name type="common">Green bristlegrass</name>
    <name type="synonym">Setaria italica subsp. viridis</name>
    <dbReference type="NCBI Taxonomy" id="4556"/>
    <lineage>
        <taxon>Eukaryota</taxon>
        <taxon>Viridiplantae</taxon>
        <taxon>Streptophyta</taxon>
        <taxon>Embryophyta</taxon>
        <taxon>Tracheophyta</taxon>
        <taxon>Spermatophyta</taxon>
        <taxon>Magnoliopsida</taxon>
        <taxon>Liliopsida</taxon>
        <taxon>Poales</taxon>
        <taxon>Poaceae</taxon>
        <taxon>PACMAD clade</taxon>
        <taxon>Panicoideae</taxon>
        <taxon>Panicodae</taxon>
        <taxon>Paniceae</taxon>
        <taxon>Cenchrinae</taxon>
        <taxon>Setaria</taxon>
    </lineage>
</organism>
<evidence type="ECO:0000313" key="4">
    <source>
        <dbReference type="Proteomes" id="UP000298652"/>
    </source>
</evidence>
<sequence>MTPPAAIGGVPGVATGPPAEVAAAEPVVGTAAESAAGGGADSTPPAAPLIAPPARVVIPPGPQAGEVIDLDADEAEEVETAVGRADAPAAMAGSEAEGALAPEDAATIEAAVQETEVSVPVAPAGVTLAAEAEVPTGVPLAGSAAMIVQPPGPSTDSAVSSVVMSSSTATSESALVPPSASPVLGAWRGPVLRWTSRDDPPRRLYALDDAAEWHRWQAVHGGVAQAQAALTSALGALANTVVPGSQALQEGSREKSDFLRRQRNLWEHYNTERERSRDLALQLGAAQGAVRDLEGREQAALEGARCAEARLHAVAEKARLDLEEFQAAMDRARRDAEGLRAAATERARRDAEELARLRGENGALRTERDQFRLQVHGLQSALSRSVDRERELKAQADGEALSPPAFLCRWYDLARLRVLLDEEHGEHSALRDAVRVICEDFGVAPEEGSSSLPARVLEVRRRRREIAVDALHLGVRRAFGVFGSHYADINFVGMSEGYCAGYTDAKLDEIDSAVTAPAEALAKLLEDEAIPPADPEAAPAGPEAAAAADPEAAPAGPEAAAAADPEAAAPADPEAAASADPGTTAPADPPAN</sequence>
<dbReference type="AlphaFoldDB" id="A0A4U6UYE3"/>
<protein>
    <submittedName>
        <fullName evidence="3">Uncharacterized protein</fullName>
    </submittedName>
</protein>
<feature type="region of interest" description="Disordered" evidence="2">
    <location>
        <begin position="531"/>
        <end position="592"/>
    </location>
</feature>
<proteinExistence type="predicted"/>
<name>A0A4U6UYE3_SETVI</name>
<feature type="compositionally biased region" description="Low complexity" evidence="2">
    <location>
        <begin position="535"/>
        <end position="586"/>
    </location>
</feature>
<evidence type="ECO:0000256" key="1">
    <source>
        <dbReference type="SAM" id="Coils"/>
    </source>
</evidence>
<evidence type="ECO:0000313" key="3">
    <source>
        <dbReference type="EMBL" id="TKW21761.1"/>
    </source>
</evidence>
<dbReference type="Proteomes" id="UP000298652">
    <property type="component" value="Chromosome 4"/>
</dbReference>
<gene>
    <name evidence="3" type="ORF">SEVIR_4G142500v2</name>
</gene>
<reference evidence="3" key="1">
    <citation type="submission" date="2019-03" db="EMBL/GenBank/DDBJ databases">
        <title>WGS assembly of Setaria viridis.</title>
        <authorList>
            <person name="Huang P."/>
            <person name="Jenkins J."/>
            <person name="Grimwood J."/>
            <person name="Barry K."/>
            <person name="Healey A."/>
            <person name="Mamidi S."/>
            <person name="Sreedasyam A."/>
            <person name="Shu S."/>
            <person name="Feldman M."/>
            <person name="Wu J."/>
            <person name="Yu Y."/>
            <person name="Chen C."/>
            <person name="Johnson J."/>
            <person name="Rokhsar D."/>
            <person name="Baxter I."/>
            <person name="Schmutz J."/>
            <person name="Brutnell T."/>
            <person name="Kellogg E."/>
        </authorList>
    </citation>
    <scope>NUCLEOTIDE SEQUENCE [LARGE SCALE GENOMIC DNA]</scope>
</reference>
<feature type="coiled-coil region" evidence="1">
    <location>
        <begin position="315"/>
        <end position="360"/>
    </location>
</feature>
<evidence type="ECO:0000256" key="2">
    <source>
        <dbReference type="SAM" id="MobiDB-lite"/>
    </source>
</evidence>